<proteinExistence type="inferred from homology"/>
<dbReference type="GO" id="GO:0004553">
    <property type="term" value="F:hydrolase activity, hydrolyzing O-glycosyl compounds"/>
    <property type="evidence" value="ECO:0007669"/>
    <property type="project" value="InterPro"/>
</dbReference>
<feature type="active site" description="Proton donor" evidence="4">
    <location>
        <position position="197"/>
    </location>
</feature>
<evidence type="ECO:0000259" key="8">
    <source>
        <dbReference type="Pfam" id="PF17851"/>
    </source>
</evidence>
<evidence type="ECO:0000256" key="2">
    <source>
        <dbReference type="ARBA" id="ARBA00022801"/>
    </source>
</evidence>
<dbReference type="InterPro" id="IPR013320">
    <property type="entry name" value="ConA-like_dom_sf"/>
</dbReference>
<dbReference type="PROSITE" id="PS51257">
    <property type="entry name" value="PROKAR_LIPOPROTEIN"/>
    <property type="match status" value="1"/>
</dbReference>
<evidence type="ECO:0000256" key="5">
    <source>
        <dbReference type="PIRSR" id="PIRSR606710-2"/>
    </source>
</evidence>
<dbReference type="Gene3D" id="2.115.10.20">
    <property type="entry name" value="Glycosyl hydrolase domain, family 43"/>
    <property type="match status" value="1"/>
</dbReference>
<reference evidence="9" key="1">
    <citation type="submission" date="2020-08" db="EMBL/GenBank/DDBJ databases">
        <authorList>
            <person name="Cejkova D."/>
            <person name="Kubasova T."/>
            <person name="Jahodarova E."/>
            <person name="Rychlik I."/>
        </authorList>
    </citation>
    <scope>NUCLEOTIDE SEQUENCE</scope>
    <source>
        <strain evidence="9">An824</strain>
    </source>
</reference>
<evidence type="ECO:0000256" key="3">
    <source>
        <dbReference type="ARBA" id="ARBA00023295"/>
    </source>
</evidence>
<accession>A0A938WS96</accession>
<keyword evidence="3 6" id="KW-0326">Glycosidase</keyword>
<gene>
    <name evidence="9" type="ORF">H6A34_04260</name>
</gene>
<dbReference type="AlphaFoldDB" id="A0A938WS96"/>
<dbReference type="Proteomes" id="UP000706891">
    <property type="component" value="Unassembled WGS sequence"/>
</dbReference>
<organism evidence="9 10">
    <name type="scientific">Marseilla massiliensis</name>
    <dbReference type="NCBI Taxonomy" id="1841864"/>
    <lineage>
        <taxon>Bacteria</taxon>
        <taxon>Pseudomonadati</taxon>
        <taxon>Bacteroidota</taxon>
        <taxon>Bacteroidia</taxon>
        <taxon>Bacteroidales</taxon>
        <taxon>Prevotellaceae</taxon>
        <taxon>Marseilla</taxon>
    </lineage>
</organism>
<dbReference type="Pfam" id="PF17851">
    <property type="entry name" value="GH43_C2"/>
    <property type="match status" value="1"/>
</dbReference>
<feature type="chain" id="PRO_5036794635" evidence="7">
    <location>
        <begin position="22"/>
        <end position="499"/>
    </location>
</feature>
<dbReference type="PANTHER" id="PTHR42812">
    <property type="entry name" value="BETA-XYLOSIDASE"/>
    <property type="match status" value="1"/>
</dbReference>
<protein>
    <submittedName>
        <fullName evidence="9">Family 43 glycosylhydrolase</fullName>
    </submittedName>
</protein>
<feature type="domain" description="Beta-xylosidase C-terminal Concanavalin A-like" evidence="8">
    <location>
        <begin position="354"/>
        <end position="485"/>
    </location>
</feature>
<dbReference type="EMBL" id="JACJJG010000012">
    <property type="protein sequence ID" value="MBM6673087.1"/>
    <property type="molecule type" value="Genomic_DNA"/>
</dbReference>
<reference evidence="9" key="2">
    <citation type="journal article" date="2021" name="Sci. Rep.">
        <title>The distribution of antibiotic resistance genes in chicken gut microbiota commensals.</title>
        <authorList>
            <person name="Juricova H."/>
            <person name="Matiasovicova J."/>
            <person name="Kubasova T."/>
            <person name="Cejkova D."/>
            <person name="Rychlik I."/>
        </authorList>
    </citation>
    <scope>NUCLEOTIDE SEQUENCE</scope>
    <source>
        <strain evidence="9">An824</strain>
    </source>
</reference>
<evidence type="ECO:0000256" key="6">
    <source>
        <dbReference type="RuleBase" id="RU361187"/>
    </source>
</evidence>
<feature type="signal peptide" evidence="7">
    <location>
        <begin position="1"/>
        <end position="21"/>
    </location>
</feature>
<evidence type="ECO:0000313" key="10">
    <source>
        <dbReference type="Proteomes" id="UP000706891"/>
    </source>
</evidence>
<evidence type="ECO:0000313" key="9">
    <source>
        <dbReference type="EMBL" id="MBM6673087.1"/>
    </source>
</evidence>
<dbReference type="InterPro" id="IPR051795">
    <property type="entry name" value="Glycosyl_Hydrlase_43"/>
</dbReference>
<evidence type="ECO:0000256" key="4">
    <source>
        <dbReference type="PIRSR" id="PIRSR606710-1"/>
    </source>
</evidence>
<keyword evidence="7" id="KW-0732">Signal</keyword>
<comment type="caution">
    <text evidence="9">The sequence shown here is derived from an EMBL/GenBank/DDBJ whole genome shotgun (WGS) entry which is preliminary data.</text>
</comment>
<dbReference type="GO" id="GO:0005975">
    <property type="term" value="P:carbohydrate metabolic process"/>
    <property type="evidence" value="ECO:0007669"/>
    <property type="project" value="InterPro"/>
</dbReference>
<feature type="site" description="Important for catalytic activity, responsible for pKa modulation of the active site Glu and correct orientation of both the proton donor and substrate" evidence="5">
    <location>
        <position position="142"/>
    </location>
</feature>
<keyword evidence="2 6" id="KW-0378">Hydrolase</keyword>
<dbReference type="SUPFAM" id="SSF75005">
    <property type="entry name" value="Arabinanase/levansucrase/invertase"/>
    <property type="match status" value="1"/>
</dbReference>
<feature type="active site" description="Proton acceptor" evidence="4">
    <location>
        <position position="44"/>
    </location>
</feature>
<dbReference type="InterPro" id="IPR023296">
    <property type="entry name" value="Glyco_hydro_beta-prop_sf"/>
</dbReference>
<dbReference type="Gene3D" id="2.60.120.200">
    <property type="match status" value="1"/>
</dbReference>
<dbReference type="SUPFAM" id="SSF49899">
    <property type="entry name" value="Concanavalin A-like lectins/glucanases"/>
    <property type="match status" value="1"/>
</dbReference>
<name>A0A938WS96_9BACT</name>
<keyword evidence="10" id="KW-1185">Reference proteome</keyword>
<evidence type="ECO:0000256" key="7">
    <source>
        <dbReference type="SAM" id="SignalP"/>
    </source>
</evidence>
<dbReference type="RefSeq" id="WP_205103666.1">
    <property type="nucleotide sequence ID" value="NZ_JACJJG010000012.1"/>
</dbReference>
<dbReference type="PANTHER" id="PTHR42812:SF2">
    <property type="entry name" value="XYLOSIDASE_ARABINOSIDASE"/>
    <property type="match status" value="1"/>
</dbReference>
<evidence type="ECO:0000256" key="1">
    <source>
        <dbReference type="ARBA" id="ARBA00009865"/>
    </source>
</evidence>
<dbReference type="CDD" id="cd09002">
    <property type="entry name" value="GH43_XYL-like"/>
    <property type="match status" value="1"/>
</dbReference>
<dbReference type="InterPro" id="IPR041542">
    <property type="entry name" value="GH43_C2"/>
</dbReference>
<comment type="similarity">
    <text evidence="1 6">Belongs to the glycosyl hydrolase 43 family.</text>
</comment>
<dbReference type="Pfam" id="PF04616">
    <property type="entry name" value="Glyco_hydro_43"/>
    <property type="match status" value="1"/>
</dbReference>
<sequence length="499" mass="55748">MKNILALFISSAIIASCPLWKASAGEPIDESLTTVRILEGDNSDPSIVRHGSEYYLVHSSFVYTPGLVVYKSANLVDWTPCSVALNEFTGDVWAPDITVVDGRFYIYFPTLGDHGKTSMVTWADDPSGPWSKPVDLHVGGIDPEHVVDADGRRYLLMSSGDMYPLSADGCSIVGEPVNVYRGWEIPDEYDIESISMEGLNIKKVGEYYYLFAAEGGTAGPPTSHMVVEARSKSVLGPWENAPFNPLLRTQSRDETWWSKGHGSVVDTEDGRLFMIFHAYENGYQTLGRQTLLRELELKDGWLRLKEGAISLPAPARQKVATASDFVWQTCREHNISERFYIGQDTLRLVPKGVSPAEGSPLLARTSAHRYEVEACLRLKGGKSSAGFVDYYDERYHFGFGFDRDGLLRYRRGQVSRAASKCPEANREGCTWLRMRNDANVLTAWYSADGRTWHKFPWGFDVSGVHHNTVYGFLFLRPGIYAGGEGEVEVTDFKLTNLDL</sequence>
<dbReference type="InterPro" id="IPR006710">
    <property type="entry name" value="Glyco_hydro_43"/>
</dbReference>